<dbReference type="AlphaFoldDB" id="A0A5B8XTM2"/>
<name>A0A5B8XTM2_9DELT</name>
<organism evidence="4 5">
    <name type="scientific">Microvenator marinus</name>
    <dbReference type="NCBI Taxonomy" id="2600177"/>
    <lineage>
        <taxon>Bacteria</taxon>
        <taxon>Deltaproteobacteria</taxon>
        <taxon>Bradymonadales</taxon>
        <taxon>Microvenatoraceae</taxon>
        <taxon>Microvenator</taxon>
    </lineage>
</organism>
<dbReference type="PANTHER" id="PTHR44591">
    <property type="entry name" value="STRESS RESPONSE REGULATOR PROTEIN 1"/>
    <property type="match status" value="1"/>
</dbReference>
<proteinExistence type="predicted"/>
<dbReference type="RefSeq" id="WP_146961233.1">
    <property type="nucleotide sequence ID" value="NZ_CP042467.1"/>
</dbReference>
<dbReference type="InterPro" id="IPR003594">
    <property type="entry name" value="HATPase_dom"/>
</dbReference>
<dbReference type="Pfam" id="PF00072">
    <property type="entry name" value="Response_reg"/>
    <property type="match status" value="1"/>
</dbReference>
<dbReference type="PROSITE" id="PS50110">
    <property type="entry name" value="RESPONSE_REGULATORY"/>
    <property type="match status" value="1"/>
</dbReference>
<dbReference type="InterPro" id="IPR001789">
    <property type="entry name" value="Sig_transdc_resp-reg_receiver"/>
</dbReference>
<dbReference type="Pfam" id="PF02518">
    <property type="entry name" value="HATPase_c"/>
    <property type="match status" value="1"/>
</dbReference>
<keyword evidence="5" id="KW-1185">Reference proteome</keyword>
<dbReference type="PANTHER" id="PTHR44591:SF19">
    <property type="entry name" value="TWO-COMPONENT RESPONSE REGULATOR-RELATED"/>
    <property type="match status" value="1"/>
</dbReference>
<dbReference type="EMBL" id="CP042467">
    <property type="protein sequence ID" value="QED28631.1"/>
    <property type="molecule type" value="Genomic_DNA"/>
</dbReference>
<protein>
    <submittedName>
        <fullName evidence="4">Response regulator</fullName>
    </submittedName>
</protein>
<dbReference type="GO" id="GO:0000160">
    <property type="term" value="P:phosphorelay signal transduction system"/>
    <property type="evidence" value="ECO:0007669"/>
    <property type="project" value="InterPro"/>
</dbReference>
<dbReference type="InterPro" id="IPR036890">
    <property type="entry name" value="HATPase_C_sf"/>
</dbReference>
<dbReference type="CDD" id="cd17569">
    <property type="entry name" value="REC_HupR-like"/>
    <property type="match status" value="1"/>
</dbReference>
<keyword evidence="1 2" id="KW-0597">Phosphoprotein</keyword>
<evidence type="ECO:0000256" key="2">
    <source>
        <dbReference type="PROSITE-ProRule" id="PRU00169"/>
    </source>
</evidence>
<dbReference type="InterPro" id="IPR011006">
    <property type="entry name" value="CheY-like_superfamily"/>
</dbReference>
<dbReference type="SUPFAM" id="SSF52172">
    <property type="entry name" value="CheY-like"/>
    <property type="match status" value="1"/>
</dbReference>
<sequence>MAKANILIVDDEPRVLEGLKMNLGREYEVFTTTEADQALRWLKKTRFAVIISDLKMPRISGVELLNQAREISPFTVRVLLTGFASLNAALDAINLGGVFKLLTKPSSPPEVRQVVAQAVQAHQSAMDQERVEKHLDLARRAQEFEAIALGMSKELSGMALQFSAVLYAAADGQLSQDDIEDLRWVEDRLHATVDRLAKVEGPALSKVKAESVVGLQTELWERSGRLGSIGLSYKSDFSGALSIPTSVVEQGINCFLENAVNALQGADSPRIKVRLYFCHFMEMACLEVKNNGPAMPSYVTNKLLESPVKSATGSGESLYLLNKVLGQFGGKIGFRQRSNGVSFMMWMPLHASENSSAYMVTEQF</sequence>
<dbReference type="Gene3D" id="3.30.565.10">
    <property type="entry name" value="Histidine kinase-like ATPase, C-terminal domain"/>
    <property type="match status" value="1"/>
</dbReference>
<dbReference type="SUPFAM" id="SSF55874">
    <property type="entry name" value="ATPase domain of HSP90 chaperone/DNA topoisomerase II/histidine kinase"/>
    <property type="match status" value="1"/>
</dbReference>
<feature type="domain" description="Response regulatory" evidence="3">
    <location>
        <begin position="5"/>
        <end position="119"/>
    </location>
</feature>
<dbReference type="OrthoDB" id="9805967at2"/>
<dbReference type="InterPro" id="IPR050595">
    <property type="entry name" value="Bact_response_regulator"/>
</dbReference>
<reference evidence="4 5" key="1">
    <citation type="submission" date="2019-08" db="EMBL/GenBank/DDBJ databases">
        <authorList>
            <person name="Liang Q."/>
        </authorList>
    </citation>
    <scope>NUCLEOTIDE SEQUENCE [LARGE SCALE GENOMIC DNA]</scope>
    <source>
        <strain evidence="4 5">V1718</strain>
    </source>
</reference>
<evidence type="ECO:0000259" key="3">
    <source>
        <dbReference type="PROSITE" id="PS50110"/>
    </source>
</evidence>
<feature type="modified residue" description="4-aspartylphosphate" evidence="2">
    <location>
        <position position="53"/>
    </location>
</feature>
<dbReference type="Gene3D" id="3.40.50.2300">
    <property type="match status" value="1"/>
</dbReference>
<accession>A0A5B8XTM2</accession>
<gene>
    <name evidence="4" type="ORF">FRD01_15590</name>
</gene>
<dbReference type="Proteomes" id="UP000321595">
    <property type="component" value="Chromosome"/>
</dbReference>
<evidence type="ECO:0000256" key="1">
    <source>
        <dbReference type="ARBA" id="ARBA00022553"/>
    </source>
</evidence>
<dbReference type="KEGG" id="bbae:FRD01_15590"/>
<dbReference type="SMART" id="SM00448">
    <property type="entry name" value="REC"/>
    <property type="match status" value="1"/>
</dbReference>
<evidence type="ECO:0000313" key="4">
    <source>
        <dbReference type="EMBL" id="QED28631.1"/>
    </source>
</evidence>
<evidence type="ECO:0000313" key="5">
    <source>
        <dbReference type="Proteomes" id="UP000321595"/>
    </source>
</evidence>